<dbReference type="AlphaFoldDB" id="A0A518BAW4"/>
<evidence type="ECO:0000256" key="1">
    <source>
        <dbReference type="PROSITE-ProRule" id="PRU00339"/>
    </source>
</evidence>
<evidence type="ECO:0000313" key="3">
    <source>
        <dbReference type="Proteomes" id="UP000317093"/>
    </source>
</evidence>
<dbReference type="SUPFAM" id="SSF53756">
    <property type="entry name" value="UDP-Glycosyltransferase/glycogen phosphorylase"/>
    <property type="match status" value="1"/>
</dbReference>
<keyword evidence="1" id="KW-0802">TPR repeat</keyword>
<dbReference type="Pfam" id="PF13174">
    <property type="entry name" value="TPR_6"/>
    <property type="match status" value="1"/>
</dbReference>
<dbReference type="Pfam" id="PF13432">
    <property type="entry name" value="TPR_16"/>
    <property type="match status" value="3"/>
</dbReference>
<dbReference type="Gene3D" id="3.40.50.2000">
    <property type="entry name" value="Glycogen Phosphorylase B"/>
    <property type="match status" value="1"/>
</dbReference>
<dbReference type="EMBL" id="CP036279">
    <property type="protein sequence ID" value="QDU64125.1"/>
    <property type="molecule type" value="Genomic_DNA"/>
</dbReference>
<dbReference type="InterPro" id="IPR011990">
    <property type="entry name" value="TPR-like_helical_dom_sf"/>
</dbReference>
<feature type="repeat" description="TPR" evidence="1">
    <location>
        <begin position="138"/>
        <end position="171"/>
    </location>
</feature>
<proteinExistence type="predicted"/>
<dbReference type="Gene3D" id="1.25.40.10">
    <property type="entry name" value="Tetratricopeptide repeat domain"/>
    <property type="match status" value="3"/>
</dbReference>
<dbReference type="InterPro" id="IPR019734">
    <property type="entry name" value="TPR_rpt"/>
</dbReference>
<accession>A0A518BAW4</accession>
<gene>
    <name evidence="2" type="primary">yrrB_5</name>
    <name evidence="2" type="ORF">Pan216_50140</name>
</gene>
<dbReference type="SUPFAM" id="SSF48452">
    <property type="entry name" value="TPR-like"/>
    <property type="match status" value="2"/>
</dbReference>
<dbReference type="OrthoDB" id="9790037at2"/>
<dbReference type="PROSITE" id="PS50293">
    <property type="entry name" value="TPR_REGION"/>
    <property type="match status" value="1"/>
</dbReference>
<evidence type="ECO:0000313" key="2">
    <source>
        <dbReference type="EMBL" id="QDU64125.1"/>
    </source>
</evidence>
<organism evidence="2 3">
    <name type="scientific">Kolteria novifilia</name>
    <dbReference type="NCBI Taxonomy" id="2527975"/>
    <lineage>
        <taxon>Bacteria</taxon>
        <taxon>Pseudomonadati</taxon>
        <taxon>Planctomycetota</taxon>
        <taxon>Planctomycetia</taxon>
        <taxon>Kolteriales</taxon>
        <taxon>Kolteriaceae</taxon>
        <taxon>Kolteria</taxon>
    </lineage>
</organism>
<dbReference type="KEGG" id="knv:Pan216_50140"/>
<dbReference type="Pfam" id="PF13414">
    <property type="entry name" value="TPR_11"/>
    <property type="match status" value="1"/>
</dbReference>
<dbReference type="PANTHER" id="PTHR44998">
    <property type="match status" value="1"/>
</dbReference>
<dbReference type="SMART" id="SM00028">
    <property type="entry name" value="TPR"/>
    <property type="match status" value="10"/>
</dbReference>
<name>A0A518BAW4_9BACT</name>
<feature type="repeat" description="TPR" evidence="1">
    <location>
        <begin position="104"/>
        <end position="137"/>
    </location>
</feature>
<dbReference type="PANTHER" id="PTHR44998:SF1">
    <property type="entry name" value="UDP-N-ACETYLGLUCOSAMINE--PEPTIDE N-ACETYLGLUCOSAMINYLTRANSFERASE 110 KDA SUBUNIT"/>
    <property type="match status" value="1"/>
</dbReference>
<feature type="repeat" description="TPR" evidence="1">
    <location>
        <begin position="70"/>
        <end position="103"/>
    </location>
</feature>
<feature type="repeat" description="TPR" evidence="1">
    <location>
        <begin position="172"/>
        <end position="205"/>
    </location>
</feature>
<dbReference type="Proteomes" id="UP000317093">
    <property type="component" value="Chromosome"/>
</dbReference>
<reference evidence="2 3" key="1">
    <citation type="submission" date="2019-02" db="EMBL/GenBank/DDBJ databases">
        <title>Deep-cultivation of Planctomycetes and their phenomic and genomic characterization uncovers novel biology.</title>
        <authorList>
            <person name="Wiegand S."/>
            <person name="Jogler M."/>
            <person name="Boedeker C."/>
            <person name="Pinto D."/>
            <person name="Vollmers J."/>
            <person name="Rivas-Marin E."/>
            <person name="Kohn T."/>
            <person name="Peeters S.H."/>
            <person name="Heuer A."/>
            <person name="Rast P."/>
            <person name="Oberbeckmann S."/>
            <person name="Bunk B."/>
            <person name="Jeske O."/>
            <person name="Meyerdierks A."/>
            <person name="Storesund J.E."/>
            <person name="Kallscheuer N."/>
            <person name="Luecker S."/>
            <person name="Lage O.M."/>
            <person name="Pohl T."/>
            <person name="Merkel B.J."/>
            <person name="Hornburger P."/>
            <person name="Mueller R.-W."/>
            <person name="Bruemmer F."/>
            <person name="Labrenz M."/>
            <person name="Spormann A.M."/>
            <person name="Op den Camp H."/>
            <person name="Overmann J."/>
            <person name="Amann R."/>
            <person name="Jetten M.S.M."/>
            <person name="Mascher T."/>
            <person name="Medema M.H."/>
            <person name="Devos D.P."/>
            <person name="Kaster A.-K."/>
            <person name="Ovreas L."/>
            <person name="Rohde M."/>
            <person name="Galperin M.Y."/>
            <person name="Jogler C."/>
        </authorList>
    </citation>
    <scope>NUCLEOTIDE SEQUENCE [LARGE SCALE GENOMIC DNA]</scope>
    <source>
        <strain evidence="2 3">Pan216</strain>
    </source>
</reference>
<protein>
    <submittedName>
        <fullName evidence="2">TPR repeat-containing protein YrrB</fullName>
    </submittedName>
</protein>
<dbReference type="PROSITE" id="PS50005">
    <property type="entry name" value="TPR"/>
    <property type="match status" value="4"/>
</dbReference>
<dbReference type="RefSeq" id="WP_145262101.1">
    <property type="nucleotide sequence ID" value="NZ_CP036279.1"/>
</dbReference>
<sequence>MSSQALQKALALHQAGNLAGAEKAYREILRRSPDHGELLFLLGTLRFQREAFPDAISLLKRAVGKLPRHARAQANLGLALHASGSLEDAITAFRASLRLDPKQAEIHFNLGNALAQRGQAVEAIDSFRQAIRLAPRMAAFHNNLGLALRQRKDIEGARKAFKDAVRSQPDFVEAQNNLGALERELGHLPQAVECFRQVARLRPDFLPARDNLIMSLAQLGRLDEAQQACRELIDQFPSRGASHQHLAKILQTLGCLHEAEASYLRALEVDPNLHQARADLGLLLTATERHQDAVAHLTQAAAKLPNDVTVQANLGRVLSRVDEFAEARRCFVHIARSRPEGPLWELAGACLCPTLYESSDEITAYRQQLVDALTKAEQANPATVNLKTFLEIKPHPSFNLPFHGRDEKPLKSQFGRVFSRYVDAERPKPGEGKPHVGFVVTDRHETPFLRDWSEHLAQFDHRSSRTTIICSPAGRTKIEPVLGREEIGYLEMPVFPEVLCEAMGALRCDLLYFPEVATDVWNYVLPYRRLAPLQATGWGIQVTSGIPAIDLYLSSRLVEPDDGESHYTERLVTFEGLPAPRKRLRVPEQPLPREAFGLSSTDHVYLCPQQLGKFHPDIDDWIGELLRRDPKGVVVITEGTNKVLARKLMDRFARKLSDVAPRIRFVPQQRGEGYPSLLLAADVVIDPPHFSGMNVSYDAFGLGKIVVTLPTCYQRGRYTLGCYRAMEIDEPIADDVEGYLQRAMGLASDRDRREELERRIARASVTLFEEHAMAVRPDELFLSWIEESRSLAR</sequence>
<dbReference type="Gene3D" id="3.40.50.11380">
    <property type="match status" value="1"/>
</dbReference>
<keyword evidence="3" id="KW-1185">Reference proteome</keyword>